<evidence type="ECO:0000313" key="6">
    <source>
        <dbReference type="EMBL" id="MCO6026352.1"/>
    </source>
</evidence>
<dbReference type="NCBIfam" id="TIGR01180">
    <property type="entry name" value="aman2_put"/>
    <property type="match status" value="1"/>
</dbReference>
<dbReference type="InterPro" id="IPR041371">
    <property type="entry name" value="GH92_N"/>
</dbReference>
<name>A0ABT1BZ42_9BACT</name>
<comment type="caution">
    <text evidence="6">The sequence shown here is derived from an EMBL/GenBank/DDBJ whole genome shotgun (WGS) entry which is preliminary data.</text>
</comment>
<evidence type="ECO:0000256" key="3">
    <source>
        <dbReference type="ARBA" id="ARBA00022837"/>
    </source>
</evidence>
<keyword evidence="6" id="KW-0326">Glycosidase</keyword>
<dbReference type="InterPro" id="IPR050883">
    <property type="entry name" value="PNGase"/>
</dbReference>
<comment type="cofactor">
    <cofactor evidence="1">
        <name>Ca(2+)</name>
        <dbReference type="ChEBI" id="CHEBI:29108"/>
    </cofactor>
</comment>
<dbReference type="Proteomes" id="UP001204015">
    <property type="component" value="Unassembled WGS sequence"/>
</dbReference>
<dbReference type="Gene3D" id="1.20.1050.60">
    <property type="entry name" value="alpha-1,2-mannosidase"/>
    <property type="match status" value="1"/>
</dbReference>
<feature type="domain" description="Glycosyl hydrolase family 92" evidence="4">
    <location>
        <begin position="285"/>
        <end position="748"/>
    </location>
</feature>
<dbReference type="EC" id="3.2.1.-" evidence="6"/>
<dbReference type="Gene3D" id="2.70.98.10">
    <property type="match status" value="1"/>
</dbReference>
<dbReference type="SUPFAM" id="SSF48208">
    <property type="entry name" value="Six-hairpin glycosidases"/>
    <property type="match status" value="1"/>
</dbReference>
<dbReference type="Pfam" id="PF07971">
    <property type="entry name" value="Glyco_hydro_92"/>
    <property type="match status" value="1"/>
</dbReference>
<dbReference type="InterPro" id="IPR005887">
    <property type="entry name" value="GH92_a_mannosidase_put"/>
</dbReference>
<comment type="subunit">
    <text evidence="2">Monomer.</text>
</comment>
<evidence type="ECO:0000259" key="4">
    <source>
        <dbReference type="Pfam" id="PF07971"/>
    </source>
</evidence>
<organism evidence="6 7">
    <name type="scientific">Segatella cerevisiae</name>
    <dbReference type="NCBI Taxonomy" id="2053716"/>
    <lineage>
        <taxon>Bacteria</taxon>
        <taxon>Pseudomonadati</taxon>
        <taxon>Bacteroidota</taxon>
        <taxon>Bacteroidia</taxon>
        <taxon>Bacteroidales</taxon>
        <taxon>Prevotellaceae</taxon>
        <taxon>Segatella</taxon>
    </lineage>
</organism>
<keyword evidence="6" id="KW-0378">Hydrolase</keyword>
<gene>
    <name evidence="6" type="ORF">NG821_10975</name>
</gene>
<evidence type="ECO:0000313" key="7">
    <source>
        <dbReference type="Proteomes" id="UP001204015"/>
    </source>
</evidence>
<dbReference type="EMBL" id="JAMXLY010000051">
    <property type="protein sequence ID" value="MCO6026352.1"/>
    <property type="molecule type" value="Genomic_DNA"/>
</dbReference>
<protein>
    <submittedName>
        <fullName evidence="6">GH92 family glycosyl hydrolase</fullName>
        <ecNumber evidence="6">3.2.1.-</ecNumber>
    </submittedName>
</protein>
<reference evidence="6 7" key="1">
    <citation type="submission" date="2022-06" db="EMBL/GenBank/DDBJ databases">
        <title>A taxonomic note on the genus Prevotella: Description of four novel genera and emended description of the genera Hallella and Xylanibacter.</title>
        <authorList>
            <person name="Hitch T.C.A."/>
        </authorList>
    </citation>
    <scope>NUCLEOTIDE SEQUENCE [LARGE SCALE GENOMIC DNA]</scope>
    <source>
        <strain evidence="6 7">DSM 100619</strain>
    </source>
</reference>
<dbReference type="PANTHER" id="PTHR12143:SF43">
    <property type="entry name" value="PUTATIVE-RELATED"/>
    <property type="match status" value="1"/>
</dbReference>
<dbReference type="Pfam" id="PF17678">
    <property type="entry name" value="Glyco_hydro_92N"/>
    <property type="match status" value="1"/>
</dbReference>
<feature type="domain" description="Glycosyl hydrolase family 92 N-terminal" evidence="5">
    <location>
        <begin position="36"/>
        <end position="279"/>
    </location>
</feature>
<dbReference type="Gene3D" id="1.20.1610.10">
    <property type="entry name" value="alpha-1,2-mannosidases domains"/>
    <property type="match status" value="1"/>
</dbReference>
<dbReference type="InterPro" id="IPR012939">
    <property type="entry name" value="Glyco_hydro_92"/>
</dbReference>
<evidence type="ECO:0000256" key="2">
    <source>
        <dbReference type="ARBA" id="ARBA00011245"/>
    </source>
</evidence>
<dbReference type="InterPro" id="IPR014718">
    <property type="entry name" value="GH-type_carb-bd"/>
</dbReference>
<dbReference type="GO" id="GO:0016798">
    <property type="term" value="F:hydrolase activity, acting on glycosyl bonds"/>
    <property type="evidence" value="ECO:0007669"/>
    <property type="project" value="UniProtKB-KW"/>
</dbReference>
<accession>A0ABT1BZ42</accession>
<sequence>MVKSIRLASFAKFVMVIVLTWFMTGTLQAGHHLIQYVDPMIGTGAVNGDFSHGRDPLGQCMPAVLAPYGMNAWTPQTEESEGHGVCPYYANKSRIQGFRNSHYIDGSATQDYGSVTIMPLLDTLKCQPEERASAFSHTDEVSRPDYYRVPLFKGTIIAEMTGTSRTGIFRFTYKKAGMAHLVITPNSDRGEGRVRIDPEHGEVFGENLCHRFYLGQGQPTGFSGWFIIQVKRQPSSYGVYSGSEIMEHVTFIQNEKKSGAYLSFPVKAGEQIIVKVASSFVSVDGARHNMEVECPGWNFNRVRSQLAKQWERHLSVVEVTGGNKDALTKFYTSLYRTAFCPHAFSDADGRYPSFAGGKTIEKTSGTYFTDYSLWDTFRALHPLITLFYPHISGEMMQSLVDMYEQSGWLPVFPAWNSFTQEMIGDHTASLLAEAYLKGVRNFDIQTAYQAMLKMAFQSPATYDEYKDGKGRRALKSYMKYGFIPLEDPVKEAYHGNEQTSRTMEYAYDDYCVARLAEYLGHLDAARLLYKRSKNYQNVFDPRTGYVNGRHADGKFYENTKPDQNYSFITQGTPCQYSWYVPHDVYGLMKCMGGRKSYILKLDSMFSQKRIWHGNEPCHQIGFMYDYAGQPWKTQYEVRQIMEREYGLGANGLSGNDDSGQMSAWYVFAALGFYPVCPTDCYYAISSPSFDKVVIRLEGGKTFMIVAHHASSKNIYIQSAKLNGKPFNQCWIRHSTIVDGGKLELLMGPQPEKSWGISGVPKYASSFTRR</sequence>
<evidence type="ECO:0000256" key="1">
    <source>
        <dbReference type="ARBA" id="ARBA00001913"/>
    </source>
</evidence>
<evidence type="ECO:0000259" key="5">
    <source>
        <dbReference type="Pfam" id="PF17678"/>
    </source>
</evidence>
<dbReference type="RefSeq" id="WP_252761707.1">
    <property type="nucleotide sequence ID" value="NZ_JAMXLY010000051.1"/>
</dbReference>
<keyword evidence="7" id="KW-1185">Reference proteome</keyword>
<keyword evidence="3" id="KW-0106">Calcium</keyword>
<dbReference type="Gene3D" id="3.30.2080.10">
    <property type="entry name" value="GH92 mannosidase domain"/>
    <property type="match status" value="1"/>
</dbReference>
<dbReference type="PANTHER" id="PTHR12143">
    <property type="entry name" value="PEPTIDE N-GLYCANASE PNGASE -RELATED"/>
    <property type="match status" value="1"/>
</dbReference>
<dbReference type="InterPro" id="IPR008928">
    <property type="entry name" value="6-hairpin_glycosidase_sf"/>
</dbReference>
<proteinExistence type="predicted"/>